<feature type="compositionally biased region" description="Basic and acidic residues" evidence="1">
    <location>
        <begin position="171"/>
        <end position="190"/>
    </location>
</feature>
<accession>A0A5J4WRS1</accession>
<gene>
    <name evidence="2" type="ORF">EZS28_006862</name>
</gene>
<feature type="region of interest" description="Disordered" evidence="1">
    <location>
        <begin position="98"/>
        <end position="121"/>
    </location>
</feature>
<feature type="region of interest" description="Disordered" evidence="1">
    <location>
        <begin position="44"/>
        <end position="76"/>
    </location>
</feature>
<feature type="compositionally biased region" description="Polar residues" evidence="1">
    <location>
        <begin position="45"/>
        <end position="69"/>
    </location>
</feature>
<organism evidence="2 3">
    <name type="scientific">Streblomastix strix</name>
    <dbReference type="NCBI Taxonomy" id="222440"/>
    <lineage>
        <taxon>Eukaryota</taxon>
        <taxon>Metamonada</taxon>
        <taxon>Preaxostyla</taxon>
        <taxon>Oxymonadida</taxon>
        <taxon>Streblomastigidae</taxon>
        <taxon>Streblomastix</taxon>
    </lineage>
</organism>
<protein>
    <submittedName>
        <fullName evidence="2">Uncharacterized protein</fullName>
    </submittedName>
</protein>
<evidence type="ECO:0000313" key="3">
    <source>
        <dbReference type="Proteomes" id="UP000324800"/>
    </source>
</evidence>
<feature type="compositionally biased region" description="Basic and acidic residues" evidence="1">
    <location>
        <begin position="149"/>
        <end position="158"/>
    </location>
</feature>
<feature type="compositionally biased region" description="Polar residues" evidence="1">
    <location>
        <begin position="159"/>
        <end position="170"/>
    </location>
</feature>
<comment type="caution">
    <text evidence="2">The sequence shown here is derived from an EMBL/GenBank/DDBJ whole genome shotgun (WGS) entry which is preliminary data.</text>
</comment>
<reference evidence="2 3" key="1">
    <citation type="submission" date="2019-03" db="EMBL/GenBank/DDBJ databases">
        <title>Single cell metagenomics reveals metabolic interactions within the superorganism composed of flagellate Streblomastix strix and complex community of Bacteroidetes bacteria on its surface.</title>
        <authorList>
            <person name="Treitli S.C."/>
            <person name="Kolisko M."/>
            <person name="Husnik F."/>
            <person name="Keeling P."/>
            <person name="Hampl V."/>
        </authorList>
    </citation>
    <scope>NUCLEOTIDE SEQUENCE [LARGE SCALE GENOMIC DNA]</scope>
    <source>
        <strain evidence="2">ST1C</strain>
    </source>
</reference>
<dbReference type="AlphaFoldDB" id="A0A5J4WRS1"/>
<proteinExistence type="predicted"/>
<name>A0A5J4WRS1_9EUKA</name>
<dbReference type="EMBL" id="SNRW01001139">
    <property type="protein sequence ID" value="KAA6397611.1"/>
    <property type="molecule type" value="Genomic_DNA"/>
</dbReference>
<sequence>MSTNTPLHNVSGSNGFGGIGCRTKLQAATDENGHLNHQAIDFIGNKNNNEQISNNRTEGNENKQGSNNETQHEQDNGNTKIKVISSLQTTYFQQKLGNPNISYSKGQPPLITTPPESGLGKGKVVLPKHRIEQINDHDTRSKTGLSRSVLDKSFRSSEARANSDTPNHFTSHYDQRKKSDIAQVIEDKSAKRTKGYKTSAGSKKQKQ</sequence>
<feature type="region of interest" description="Disordered" evidence="1">
    <location>
        <begin position="138"/>
        <end position="207"/>
    </location>
</feature>
<evidence type="ECO:0000313" key="2">
    <source>
        <dbReference type="EMBL" id="KAA6397611.1"/>
    </source>
</evidence>
<dbReference type="Proteomes" id="UP000324800">
    <property type="component" value="Unassembled WGS sequence"/>
</dbReference>
<evidence type="ECO:0000256" key="1">
    <source>
        <dbReference type="SAM" id="MobiDB-lite"/>
    </source>
</evidence>